<dbReference type="Proteomes" id="UP001153076">
    <property type="component" value="Unassembled WGS sequence"/>
</dbReference>
<accession>A0A9Q1Q9Q7</accession>
<feature type="region of interest" description="Disordered" evidence="1">
    <location>
        <begin position="117"/>
        <end position="137"/>
    </location>
</feature>
<organism evidence="2 3">
    <name type="scientific">Carnegiea gigantea</name>
    <dbReference type="NCBI Taxonomy" id="171969"/>
    <lineage>
        <taxon>Eukaryota</taxon>
        <taxon>Viridiplantae</taxon>
        <taxon>Streptophyta</taxon>
        <taxon>Embryophyta</taxon>
        <taxon>Tracheophyta</taxon>
        <taxon>Spermatophyta</taxon>
        <taxon>Magnoliopsida</taxon>
        <taxon>eudicotyledons</taxon>
        <taxon>Gunneridae</taxon>
        <taxon>Pentapetalae</taxon>
        <taxon>Caryophyllales</taxon>
        <taxon>Cactineae</taxon>
        <taxon>Cactaceae</taxon>
        <taxon>Cactoideae</taxon>
        <taxon>Echinocereeae</taxon>
        <taxon>Carnegiea</taxon>
    </lineage>
</organism>
<sequence>MRLPHWLTTDEMALSVLGNFKWHHREVAFPPLPLLSDHEDLCSSFDLAVAEEYAQDYGLPETPQVVFLAMLLNDAVKLGIPRMDNWHNGVGPQRVAVEHLPGMVGCNRSRILDVRHQEAYSDQDEEKSSGSKGASSLPTTSKVAIEYFGAMLHGRSGTMATFYAMVVNDAVKLSAVSRDMAKALSYGDQLPFLSSPWPFMGAGGVAPIAGVTFEVLATGLGVIFLSSRSLQTRGSRPTGYTAGPRAPFGGLEMFEAVSSMRVPRGVNRRLREISCPSRPLPENYHGLCPYFDLDMDEESARDFRILKMTQAVFYVMVLNDAVELGVTSGVMADAMMLVLKCLNWDIFES</sequence>
<dbReference type="AlphaFoldDB" id="A0A9Q1Q9Q7"/>
<reference evidence="2" key="1">
    <citation type="submission" date="2022-04" db="EMBL/GenBank/DDBJ databases">
        <title>Carnegiea gigantea Genome sequencing and assembly v2.</title>
        <authorList>
            <person name="Copetti D."/>
            <person name="Sanderson M.J."/>
            <person name="Burquez A."/>
            <person name="Wojciechowski M.F."/>
        </authorList>
    </citation>
    <scope>NUCLEOTIDE SEQUENCE</scope>
    <source>
        <strain evidence="2">SGP5-SGP5p</strain>
        <tissue evidence="2">Aerial part</tissue>
    </source>
</reference>
<comment type="caution">
    <text evidence="2">The sequence shown here is derived from an EMBL/GenBank/DDBJ whole genome shotgun (WGS) entry which is preliminary data.</text>
</comment>
<dbReference type="EMBL" id="JAKOGI010000536">
    <property type="protein sequence ID" value="KAJ8433471.1"/>
    <property type="molecule type" value="Genomic_DNA"/>
</dbReference>
<proteinExistence type="predicted"/>
<keyword evidence="3" id="KW-1185">Reference proteome</keyword>
<protein>
    <submittedName>
        <fullName evidence="2">Uncharacterized protein</fullName>
    </submittedName>
</protein>
<evidence type="ECO:0000313" key="3">
    <source>
        <dbReference type="Proteomes" id="UP001153076"/>
    </source>
</evidence>
<evidence type="ECO:0000256" key="1">
    <source>
        <dbReference type="SAM" id="MobiDB-lite"/>
    </source>
</evidence>
<evidence type="ECO:0000313" key="2">
    <source>
        <dbReference type="EMBL" id="KAJ8433471.1"/>
    </source>
</evidence>
<name>A0A9Q1Q9Q7_9CARY</name>
<gene>
    <name evidence="2" type="ORF">Cgig2_020643</name>
</gene>